<keyword evidence="4 5" id="KW-0342">GTP-binding</keyword>
<evidence type="ECO:0000256" key="5">
    <source>
        <dbReference type="HAMAP-Rule" id="MF_02114"/>
    </source>
</evidence>
<comment type="catalytic activity">
    <reaction evidence="5">
        <text>(2S)-2-phospholactate + GTP + H(+) = (2S)-lactyl-2-diphospho-5'-guanosine + diphosphate</text>
        <dbReference type="Rhea" id="RHEA:63424"/>
        <dbReference type="ChEBI" id="CHEBI:15378"/>
        <dbReference type="ChEBI" id="CHEBI:33019"/>
        <dbReference type="ChEBI" id="CHEBI:37565"/>
        <dbReference type="ChEBI" id="CHEBI:59435"/>
        <dbReference type="ChEBI" id="CHEBI:59906"/>
        <dbReference type="EC" id="2.7.7.68"/>
    </reaction>
</comment>
<keyword evidence="7" id="KW-1185">Reference proteome</keyword>
<comment type="caution">
    <text evidence="6">The sequence shown here is derived from an EMBL/GenBank/DDBJ whole genome shotgun (WGS) entry which is preliminary data.</text>
</comment>
<dbReference type="EC" id="2.7.7.68" evidence="5"/>
<organism evidence="6 7">
    <name type="scientific">Natrinema saccharevitans</name>
    <dbReference type="NCBI Taxonomy" id="301967"/>
    <lineage>
        <taxon>Archaea</taxon>
        <taxon>Methanobacteriati</taxon>
        <taxon>Methanobacteriota</taxon>
        <taxon>Stenosarchaea group</taxon>
        <taxon>Halobacteria</taxon>
        <taxon>Halobacteriales</taxon>
        <taxon>Natrialbaceae</taxon>
        <taxon>Natrinema</taxon>
    </lineage>
</organism>
<keyword evidence="3 5" id="KW-0547">Nucleotide-binding</keyword>
<dbReference type="OrthoDB" id="11179at2157"/>
<dbReference type="Pfam" id="PF01983">
    <property type="entry name" value="CofC"/>
    <property type="match status" value="1"/>
</dbReference>
<dbReference type="Gene3D" id="6.10.140.50">
    <property type="match status" value="1"/>
</dbReference>
<accession>A0A1S8AS48</accession>
<evidence type="ECO:0000256" key="2">
    <source>
        <dbReference type="ARBA" id="ARBA00022695"/>
    </source>
</evidence>
<dbReference type="NCBIfam" id="TIGR03552">
    <property type="entry name" value="F420_cofC"/>
    <property type="match status" value="1"/>
</dbReference>
<dbReference type="STRING" id="301967.A6E15_18615"/>
<sequence length="212" mass="23361">MRVIVPFDARGPKTRLSTLLDYDDRNEFARAMLRDVVSVVQDTGRDPLVLSSAPIEFENCPVLVDERSLSRAVNERLRAASSAVAVVMADLPLITDAALERLLTREEDVVLARGIGGGTNALVSRTTDFAVDYHGTSYLDHRSTALEIGATLAEIDSYRLAVDIDEPDDLVEVLLHGESRATQWLRDRGFRLASGTGRTTVRRTDVTHEPSQ</sequence>
<dbReference type="InterPro" id="IPR029044">
    <property type="entry name" value="Nucleotide-diphossugar_trans"/>
</dbReference>
<dbReference type="RefSeq" id="WP_076148699.1">
    <property type="nucleotide sequence ID" value="NZ_LWLN01000002.1"/>
</dbReference>
<comment type="function">
    <text evidence="5">Guanylyltransferase that catalyzes the activation of (2S)-2-phospholactate (2-PL) as (2S)-lactyl-2-diphospho-5'-guanosine, via the condensation of 2-PL with GTP. It is involved in the biosynthesis of coenzyme F420, a hydride carrier cofactor.</text>
</comment>
<dbReference type="SUPFAM" id="SSF53448">
    <property type="entry name" value="Nucleotide-diphospho-sugar transferases"/>
    <property type="match status" value="1"/>
</dbReference>
<evidence type="ECO:0000313" key="7">
    <source>
        <dbReference type="Proteomes" id="UP000189370"/>
    </source>
</evidence>
<dbReference type="PANTHER" id="PTHR40392">
    <property type="entry name" value="2-PHOSPHO-L-LACTATE GUANYLYLTRANSFERASE"/>
    <property type="match status" value="1"/>
</dbReference>
<proteinExistence type="inferred from homology"/>
<dbReference type="AlphaFoldDB" id="A0A1S8AS48"/>
<evidence type="ECO:0000256" key="1">
    <source>
        <dbReference type="ARBA" id="ARBA00022679"/>
    </source>
</evidence>
<comment type="pathway">
    <text evidence="5">Cofactor biosynthesis; coenzyme F420 biosynthesis.</text>
</comment>
<comment type="subunit">
    <text evidence="5">Homodimer.</text>
</comment>
<name>A0A1S8AS48_9EURY</name>
<dbReference type="InterPro" id="IPR002835">
    <property type="entry name" value="CofC"/>
</dbReference>
<comment type="similarity">
    <text evidence="5">Belongs to the CofC family.</text>
</comment>
<keyword evidence="1 5" id="KW-0808">Transferase</keyword>
<evidence type="ECO:0000256" key="3">
    <source>
        <dbReference type="ARBA" id="ARBA00022741"/>
    </source>
</evidence>
<dbReference type="PANTHER" id="PTHR40392:SF1">
    <property type="entry name" value="2-PHOSPHO-L-LACTATE GUANYLYLTRANSFERASE"/>
    <property type="match status" value="1"/>
</dbReference>
<reference evidence="7" key="1">
    <citation type="submission" date="2016-04" db="EMBL/GenBank/DDBJ databases">
        <authorList>
            <person name="Chen S.-C."/>
            <person name="Lai M.-C."/>
        </authorList>
    </citation>
    <scope>NUCLEOTIDE SEQUENCE [LARGE SCALE GENOMIC DNA]</scope>
    <source>
        <strain evidence="7">AB14</strain>
    </source>
</reference>
<dbReference type="UniPathway" id="UPA00071"/>
<dbReference type="HAMAP" id="MF_02114">
    <property type="entry name" value="CofC"/>
    <property type="match status" value="1"/>
</dbReference>
<evidence type="ECO:0000256" key="4">
    <source>
        <dbReference type="ARBA" id="ARBA00023134"/>
    </source>
</evidence>
<keyword evidence="2 5" id="KW-0548">Nucleotidyltransferase</keyword>
<dbReference type="EMBL" id="LWLN01000002">
    <property type="protein sequence ID" value="OLZ39387.1"/>
    <property type="molecule type" value="Genomic_DNA"/>
</dbReference>
<evidence type="ECO:0000313" key="6">
    <source>
        <dbReference type="EMBL" id="OLZ39387.1"/>
    </source>
</evidence>
<gene>
    <name evidence="5" type="primary">cofC</name>
    <name evidence="6" type="ORF">A6E15_18615</name>
</gene>
<dbReference type="Proteomes" id="UP000189370">
    <property type="component" value="Unassembled WGS sequence"/>
</dbReference>
<dbReference type="GO" id="GO:0005525">
    <property type="term" value="F:GTP binding"/>
    <property type="evidence" value="ECO:0007669"/>
    <property type="project" value="UniProtKB-KW"/>
</dbReference>
<protein>
    <recommendedName>
        <fullName evidence="5">2-phospho-L-lactate guanylyltransferase</fullName>
        <shortName evidence="5">LP guanylyltransferase</shortName>
        <ecNumber evidence="5">2.7.7.68</ecNumber>
    </recommendedName>
</protein>
<dbReference type="GO" id="GO:0052645">
    <property type="term" value="P:F420-0 metabolic process"/>
    <property type="evidence" value="ECO:0007669"/>
    <property type="project" value="UniProtKB-UniRule"/>
</dbReference>
<dbReference type="Gene3D" id="3.90.550.10">
    <property type="entry name" value="Spore Coat Polysaccharide Biosynthesis Protein SpsA, Chain A"/>
    <property type="match status" value="1"/>
</dbReference>
<dbReference type="GO" id="GO:0043814">
    <property type="term" value="F:phospholactate guanylyltransferase activity"/>
    <property type="evidence" value="ECO:0007669"/>
    <property type="project" value="UniProtKB-EC"/>
</dbReference>